<dbReference type="InterPro" id="IPR003591">
    <property type="entry name" value="Leu-rich_rpt_typical-subtyp"/>
</dbReference>
<dbReference type="PROSITE" id="PS50011">
    <property type="entry name" value="PROTEIN_KINASE_DOM"/>
    <property type="match status" value="1"/>
</dbReference>
<dbReference type="GO" id="GO:0005886">
    <property type="term" value="C:plasma membrane"/>
    <property type="evidence" value="ECO:0007669"/>
    <property type="project" value="UniProtKB-SubCell"/>
</dbReference>
<comment type="catalytic activity">
    <reaction evidence="21">
        <text>L-threonyl-[protein] + ATP = O-phospho-L-threonyl-[protein] + ADP + H(+)</text>
        <dbReference type="Rhea" id="RHEA:46608"/>
        <dbReference type="Rhea" id="RHEA-COMP:11060"/>
        <dbReference type="Rhea" id="RHEA-COMP:11605"/>
        <dbReference type="ChEBI" id="CHEBI:15378"/>
        <dbReference type="ChEBI" id="CHEBI:30013"/>
        <dbReference type="ChEBI" id="CHEBI:30616"/>
        <dbReference type="ChEBI" id="CHEBI:61977"/>
        <dbReference type="ChEBI" id="CHEBI:456216"/>
        <dbReference type="EC" id="2.7.11.1"/>
    </reaction>
</comment>
<comment type="caution">
    <text evidence="30">The sequence shown here is derived from an EMBL/GenBank/DDBJ whole genome shotgun (WGS) entry which is preliminary data.</text>
</comment>
<keyword evidence="19 30" id="KW-0675">Receptor</keyword>
<comment type="subcellular location">
    <subcellularLocation>
        <location evidence="1">Cell membrane</location>
        <topology evidence="1">Single-pass membrane protein</topology>
    </subcellularLocation>
    <subcellularLocation>
        <location evidence="2">Endoplasmic reticulum membrane</location>
        <topology evidence="2">Single-pass membrane protein</topology>
    </subcellularLocation>
    <subcellularLocation>
        <location evidence="3">Membrane</location>
        <topology evidence="3">Single-pass type I membrane protein</topology>
    </subcellularLocation>
</comment>
<comment type="catalytic activity">
    <reaction evidence="22">
        <text>L-seryl-[protein] + ATP = O-phospho-L-seryl-[protein] + ADP + H(+)</text>
        <dbReference type="Rhea" id="RHEA:17989"/>
        <dbReference type="Rhea" id="RHEA-COMP:9863"/>
        <dbReference type="Rhea" id="RHEA-COMP:11604"/>
        <dbReference type="ChEBI" id="CHEBI:15378"/>
        <dbReference type="ChEBI" id="CHEBI:29999"/>
        <dbReference type="ChEBI" id="CHEBI:30616"/>
        <dbReference type="ChEBI" id="CHEBI:83421"/>
        <dbReference type="ChEBI" id="CHEBI:456216"/>
        <dbReference type="EC" id="2.7.11.1"/>
    </reaction>
</comment>
<keyword evidence="13" id="KW-0677">Repeat</keyword>
<feature type="binding site" evidence="26">
    <location>
        <position position="725"/>
    </location>
    <ligand>
        <name>ATP</name>
        <dbReference type="ChEBI" id="CHEBI:30616"/>
    </ligand>
</feature>
<dbReference type="SMART" id="SM00220">
    <property type="entry name" value="S_TKc"/>
    <property type="match status" value="1"/>
</dbReference>
<keyword evidence="7" id="KW-0723">Serine/threonine-protein kinase</keyword>
<keyword evidence="8" id="KW-0597">Phosphoprotein</keyword>
<dbReference type="InterPro" id="IPR017441">
    <property type="entry name" value="Protein_kinase_ATP_BS"/>
</dbReference>
<evidence type="ECO:0000256" key="9">
    <source>
        <dbReference type="ARBA" id="ARBA00022614"/>
    </source>
</evidence>
<evidence type="ECO:0000256" key="28">
    <source>
        <dbReference type="SAM" id="SignalP"/>
    </source>
</evidence>
<evidence type="ECO:0000256" key="12">
    <source>
        <dbReference type="ARBA" id="ARBA00022729"/>
    </source>
</evidence>
<dbReference type="Gene3D" id="1.10.510.10">
    <property type="entry name" value="Transferase(Phosphotransferase) domain 1"/>
    <property type="match status" value="1"/>
</dbReference>
<evidence type="ECO:0000256" key="6">
    <source>
        <dbReference type="ARBA" id="ARBA00022475"/>
    </source>
</evidence>
<dbReference type="FunFam" id="3.80.10.10:FF:000101">
    <property type="entry name" value="LRR receptor-like serine/threonine-protein kinase ERECTA"/>
    <property type="match status" value="1"/>
</dbReference>
<feature type="chain" id="PRO_5043440501" description="Receptor kinase-like protein Xa21" evidence="28">
    <location>
        <begin position="28"/>
        <end position="998"/>
    </location>
</feature>
<evidence type="ECO:0000256" key="19">
    <source>
        <dbReference type="ARBA" id="ARBA00023170"/>
    </source>
</evidence>
<evidence type="ECO:0000256" key="13">
    <source>
        <dbReference type="ARBA" id="ARBA00022737"/>
    </source>
</evidence>
<dbReference type="InterPro" id="IPR008271">
    <property type="entry name" value="Ser/Thr_kinase_AS"/>
</dbReference>
<feature type="domain" description="Protein kinase" evidence="29">
    <location>
        <begin position="693"/>
        <end position="994"/>
    </location>
</feature>
<comment type="similarity">
    <text evidence="4">Belongs to the protein kinase superfamily. Ser/Thr protein kinase family.</text>
</comment>
<accession>A0AAV9BIR8</accession>
<evidence type="ECO:0000256" key="2">
    <source>
        <dbReference type="ARBA" id="ARBA00004389"/>
    </source>
</evidence>
<dbReference type="Pfam" id="PF08263">
    <property type="entry name" value="LRRNT_2"/>
    <property type="match status" value="1"/>
</dbReference>
<dbReference type="PROSITE" id="PS00107">
    <property type="entry name" value="PROTEIN_KINASE_ATP"/>
    <property type="match status" value="1"/>
</dbReference>
<feature type="transmembrane region" description="Helical" evidence="27">
    <location>
        <begin position="637"/>
        <end position="658"/>
    </location>
</feature>
<dbReference type="FunFam" id="3.80.10.10:FF:000383">
    <property type="entry name" value="Leucine-rich repeat receptor protein kinase EMS1"/>
    <property type="match status" value="1"/>
</dbReference>
<name>A0AAV9BIR8_ACOGR</name>
<dbReference type="Gene3D" id="3.30.200.20">
    <property type="entry name" value="Phosphorylase Kinase, domain 1"/>
    <property type="match status" value="1"/>
</dbReference>
<dbReference type="InterPro" id="IPR013210">
    <property type="entry name" value="LRR_N_plant-typ"/>
</dbReference>
<dbReference type="SUPFAM" id="SSF52058">
    <property type="entry name" value="L domain-like"/>
    <property type="match status" value="2"/>
</dbReference>
<keyword evidence="10" id="KW-0808">Transferase</keyword>
<keyword evidence="20" id="KW-0325">Glycoprotein</keyword>
<dbReference type="Pfam" id="PF13855">
    <property type="entry name" value="LRR_8"/>
    <property type="match status" value="1"/>
</dbReference>
<evidence type="ECO:0000256" key="25">
    <source>
        <dbReference type="ARBA" id="ARBA00072040"/>
    </source>
</evidence>
<keyword evidence="16 26" id="KW-0067">ATP-binding</keyword>
<keyword evidence="14 26" id="KW-0547">Nucleotide-binding</keyword>
<evidence type="ECO:0000256" key="26">
    <source>
        <dbReference type="PROSITE-ProRule" id="PRU10141"/>
    </source>
</evidence>
<evidence type="ECO:0000256" key="16">
    <source>
        <dbReference type="ARBA" id="ARBA00022840"/>
    </source>
</evidence>
<dbReference type="InterPro" id="IPR001245">
    <property type="entry name" value="Ser-Thr/Tyr_kinase_cat_dom"/>
</dbReference>
<evidence type="ECO:0000256" key="15">
    <source>
        <dbReference type="ARBA" id="ARBA00022777"/>
    </source>
</evidence>
<reference evidence="30" key="2">
    <citation type="submission" date="2023-06" db="EMBL/GenBank/DDBJ databases">
        <authorList>
            <person name="Ma L."/>
            <person name="Liu K.-W."/>
            <person name="Li Z."/>
            <person name="Hsiao Y.-Y."/>
            <person name="Qi Y."/>
            <person name="Fu T."/>
            <person name="Tang G."/>
            <person name="Zhang D."/>
            <person name="Sun W.-H."/>
            <person name="Liu D.-K."/>
            <person name="Li Y."/>
            <person name="Chen G.-Z."/>
            <person name="Liu X.-D."/>
            <person name="Liao X.-Y."/>
            <person name="Jiang Y.-T."/>
            <person name="Yu X."/>
            <person name="Hao Y."/>
            <person name="Huang J."/>
            <person name="Zhao X.-W."/>
            <person name="Ke S."/>
            <person name="Chen Y.-Y."/>
            <person name="Wu W.-L."/>
            <person name="Hsu J.-L."/>
            <person name="Lin Y.-F."/>
            <person name="Huang M.-D."/>
            <person name="Li C.-Y."/>
            <person name="Huang L."/>
            <person name="Wang Z.-W."/>
            <person name="Zhao X."/>
            <person name="Zhong W.-Y."/>
            <person name="Peng D.-H."/>
            <person name="Ahmad S."/>
            <person name="Lan S."/>
            <person name="Zhang J.-S."/>
            <person name="Tsai W.-C."/>
            <person name="Van De Peer Y."/>
            <person name="Liu Z.-J."/>
        </authorList>
    </citation>
    <scope>NUCLEOTIDE SEQUENCE</scope>
    <source>
        <strain evidence="30">SCP</strain>
        <tissue evidence="30">Leaves</tissue>
    </source>
</reference>
<dbReference type="GO" id="GO:0005524">
    <property type="term" value="F:ATP binding"/>
    <property type="evidence" value="ECO:0007669"/>
    <property type="project" value="UniProtKB-UniRule"/>
</dbReference>
<dbReference type="EC" id="2.7.11.1" evidence="5"/>
<protein>
    <recommendedName>
        <fullName evidence="25">Receptor kinase-like protein Xa21</fullName>
        <ecNumber evidence="5">2.7.11.1</ecNumber>
    </recommendedName>
</protein>
<feature type="signal peptide" evidence="28">
    <location>
        <begin position="1"/>
        <end position="27"/>
    </location>
</feature>
<sequence length="998" mass="108197">MGLSLLPDIVVLSVLLTSPSILPLADTVTDREALLSIKSLITTDPSNALHSWNNTMHVCGWRGVFCNRHNQRVTGLDLQGLFLAGSITPFIGNLSMLRVLRLQNNQLSGPLPNQIGNLFRLQELNVSSNLIDGSIPINISLCSKLAIFDLMSNQISGTIPPELQHLGQLQLLKLSHNRLSGSIPPSIGNLSSLTILDLSTNNISGRIPDTLGRLRNLKQLQISINNLTGTIPWSLYNLSSLSTFAMASNDLWGEIPGDIGFRLPNLLVFHVCFNKFTGLIPPSLHNLTKINSIRMSHDFFTGTVPPGLENLHELTMYTIGYNQIVNPSQTALEIITSLTNATNLVSLAFDWNLFEGVIPESVGNLSSSLLKFYMGGNRIHGPIPASIGKLRSLSLLNMNNNLLSGDIPPEIGNLKELQMLGLAGNRISGEIPAFLGNLTKLTNLELFDNYLEGRIPSEFGNYQYLVSLDLSNNRLSGPVPKEVFSLSTLSSLLNLSTNSLTGELPTEIGVLENVVSIDVSKNLFSGGIPNSIGNCKILQGLSMANNSLSGPIPDTISNLKGLQTLDLSSNKLSGSIPAGLQGLQALQFLNLSFNEFTGEVPKGGVFRNHSIAYLEGNPNLCMKLLCKNDRKTMKLRITILVLLVVAISTIATLFCVFLKKPKAKINAREGLESFKGKRRMVSYGELLRATDNFDVANLIGRGSFGSVYRGTLSDDDGTSRVVAVKVFDLGARGASKSFVAECEALRGARHRNLVRLITSCTSVDHGNSEFCALVYELAENGSLSDWVRGGRRSLSAIERLDIAIGIASGIEYLHHDCQPPVVHHDLKPSNVLLDGDMTVKIADFGLARLLINDLESMTNGLKGSIGYIPPEYGMGRKASTSGDVYSYGVILLELLTGKSPTDEMFKNGMNLNKWVGSAYPEHVMDIMDIQLLSTTTTTMEGGNYDKLSISGGSLKDCLVSLIGVGLACSGDVPEARVSIREALQQLKSIREKFLKELA</sequence>
<comment type="function">
    <text evidence="23">Receptor kinase that detects X.oryzae pv. oryzae protein Ax21 to promote innate immunity. Following X.oryzae pv. oryzae protein Ax21 detection, undergoes cleavage, releasing the processed protein kinase Xa21 chain.</text>
</comment>
<evidence type="ECO:0000256" key="11">
    <source>
        <dbReference type="ARBA" id="ARBA00022692"/>
    </source>
</evidence>
<dbReference type="InterPro" id="IPR011009">
    <property type="entry name" value="Kinase-like_dom_sf"/>
</dbReference>
<dbReference type="SUPFAM" id="SSF56112">
    <property type="entry name" value="Protein kinase-like (PK-like)"/>
    <property type="match status" value="1"/>
</dbReference>
<evidence type="ECO:0000256" key="21">
    <source>
        <dbReference type="ARBA" id="ARBA00047899"/>
    </source>
</evidence>
<evidence type="ECO:0000256" key="18">
    <source>
        <dbReference type="ARBA" id="ARBA00023136"/>
    </source>
</evidence>
<dbReference type="InterPro" id="IPR032675">
    <property type="entry name" value="LRR_dom_sf"/>
</dbReference>
<dbReference type="PROSITE" id="PS00108">
    <property type="entry name" value="PROTEIN_KINASE_ST"/>
    <property type="match status" value="1"/>
</dbReference>
<evidence type="ECO:0000256" key="23">
    <source>
        <dbReference type="ARBA" id="ARBA00054320"/>
    </source>
</evidence>
<evidence type="ECO:0000256" key="3">
    <source>
        <dbReference type="ARBA" id="ARBA00004479"/>
    </source>
</evidence>
<evidence type="ECO:0000256" key="7">
    <source>
        <dbReference type="ARBA" id="ARBA00022527"/>
    </source>
</evidence>
<evidence type="ECO:0000256" key="17">
    <source>
        <dbReference type="ARBA" id="ARBA00022989"/>
    </source>
</evidence>
<keyword evidence="17 27" id="KW-1133">Transmembrane helix</keyword>
<dbReference type="PROSITE" id="PS51450">
    <property type="entry name" value="LRR"/>
    <property type="match status" value="1"/>
</dbReference>
<evidence type="ECO:0000256" key="24">
    <source>
        <dbReference type="ARBA" id="ARBA00056628"/>
    </source>
</evidence>
<dbReference type="Proteomes" id="UP001179952">
    <property type="component" value="Unassembled WGS sequence"/>
</dbReference>
<dbReference type="GO" id="GO:0004674">
    <property type="term" value="F:protein serine/threonine kinase activity"/>
    <property type="evidence" value="ECO:0007669"/>
    <property type="project" value="UniProtKB-KW"/>
</dbReference>
<keyword evidence="15 30" id="KW-0418">Kinase</keyword>
<dbReference type="FunFam" id="3.80.10.10:FF:000288">
    <property type="entry name" value="LRR receptor-like serine/threonine-protein kinase EFR"/>
    <property type="match status" value="1"/>
</dbReference>
<proteinExistence type="inferred from homology"/>
<comment type="function">
    <text evidence="24">The processed protein kinase Xa21 chain released by protein cleavage after X.oryzae pv. oryzae protein Ax21 detection translocates into the nucleus where it can bind and regulate WRKY62, a transcription factor. Confers resistance to the bacterial pathogen X.oryzae pv. oryzae (Xoo).</text>
</comment>
<dbReference type="EMBL" id="JAUJYN010000003">
    <property type="protein sequence ID" value="KAK1276231.1"/>
    <property type="molecule type" value="Genomic_DNA"/>
</dbReference>
<keyword evidence="18 27" id="KW-0472">Membrane</keyword>
<keyword evidence="11 27" id="KW-0812">Transmembrane</keyword>
<dbReference type="SMART" id="SM00369">
    <property type="entry name" value="LRR_TYP"/>
    <property type="match status" value="6"/>
</dbReference>
<dbReference type="Gene3D" id="3.80.10.10">
    <property type="entry name" value="Ribonuclease Inhibitor"/>
    <property type="match status" value="3"/>
</dbReference>
<evidence type="ECO:0000313" key="30">
    <source>
        <dbReference type="EMBL" id="KAK1276231.1"/>
    </source>
</evidence>
<dbReference type="FunFam" id="3.30.200.20:FF:000432">
    <property type="entry name" value="LRR receptor-like serine/threonine-protein kinase EFR"/>
    <property type="match status" value="1"/>
</dbReference>
<dbReference type="PANTHER" id="PTHR27000">
    <property type="entry name" value="LEUCINE-RICH REPEAT RECEPTOR-LIKE PROTEIN KINASE FAMILY PROTEIN-RELATED"/>
    <property type="match status" value="1"/>
</dbReference>
<dbReference type="CDD" id="cd14066">
    <property type="entry name" value="STKc_IRAK"/>
    <property type="match status" value="1"/>
</dbReference>
<keyword evidence="31" id="KW-1185">Reference proteome</keyword>
<keyword evidence="9" id="KW-0433">Leucine-rich repeat</keyword>
<evidence type="ECO:0000256" key="10">
    <source>
        <dbReference type="ARBA" id="ARBA00022679"/>
    </source>
</evidence>
<dbReference type="InterPro" id="IPR000719">
    <property type="entry name" value="Prot_kinase_dom"/>
</dbReference>
<keyword evidence="6" id="KW-1003">Cell membrane</keyword>
<evidence type="ECO:0000256" key="27">
    <source>
        <dbReference type="SAM" id="Phobius"/>
    </source>
</evidence>
<dbReference type="FunFam" id="1.10.510.10:FF:000358">
    <property type="entry name" value="Putative leucine-rich repeat receptor-like serine/threonine-protein kinase"/>
    <property type="match status" value="1"/>
</dbReference>
<dbReference type="GO" id="GO:0005789">
    <property type="term" value="C:endoplasmic reticulum membrane"/>
    <property type="evidence" value="ECO:0007669"/>
    <property type="project" value="UniProtKB-SubCell"/>
</dbReference>
<dbReference type="InterPro" id="IPR001611">
    <property type="entry name" value="Leu-rich_rpt"/>
</dbReference>
<dbReference type="Pfam" id="PF07714">
    <property type="entry name" value="PK_Tyr_Ser-Thr"/>
    <property type="match status" value="1"/>
</dbReference>
<evidence type="ECO:0000313" key="31">
    <source>
        <dbReference type="Proteomes" id="UP001179952"/>
    </source>
</evidence>
<reference evidence="30" key="1">
    <citation type="journal article" date="2023" name="Nat. Commun.">
        <title>Diploid and tetraploid genomes of Acorus and the evolution of monocots.</title>
        <authorList>
            <person name="Ma L."/>
            <person name="Liu K.W."/>
            <person name="Li Z."/>
            <person name="Hsiao Y.Y."/>
            <person name="Qi Y."/>
            <person name="Fu T."/>
            <person name="Tang G.D."/>
            <person name="Zhang D."/>
            <person name="Sun W.H."/>
            <person name="Liu D.K."/>
            <person name="Li Y."/>
            <person name="Chen G.Z."/>
            <person name="Liu X.D."/>
            <person name="Liao X.Y."/>
            <person name="Jiang Y.T."/>
            <person name="Yu X."/>
            <person name="Hao Y."/>
            <person name="Huang J."/>
            <person name="Zhao X.W."/>
            <person name="Ke S."/>
            <person name="Chen Y.Y."/>
            <person name="Wu W.L."/>
            <person name="Hsu J.L."/>
            <person name="Lin Y.F."/>
            <person name="Huang M.D."/>
            <person name="Li C.Y."/>
            <person name="Huang L."/>
            <person name="Wang Z.W."/>
            <person name="Zhao X."/>
            <person name="Zhong W.Y."/>
            <person name="Peng D.H."/>
            <person name="Ahmad S."/>
            <person name="Lan S."/>
            <person name="Zhang J.S."/>
            <person name="Tsai W.C."/>
            <person name="Van de Peer Y."/>
            <person name="Liu Z.J."/>
        </authorList>
    </citation>
    <scope>NUCLEOTIDE SEQUENCE</scope>
    <source>
        <strain evidence="30">SCP</strain>
    </source>
</reference>
<evidence type="ECO:0000256" key="20">
    <source>
        <dbReference type="ARBA" id="ARBA00023180"/>
    </source>
</evidence>
<evidence type="ECO:0000256" key="14">
    <source>
        <dbReference type="ARBA" id="ARBA00022741"/>
    </source>
</evidence>
<dbReference type="Pfam" id="PF00560">
    <property type="entry name" value="LRR_1"/>
    <property type="match status" value="7"/>
</dbReference>
<dbReference type="PANTHER" id="PTHR27000:SF781">
    <property type="entry name" value="PROTEIN KINASE DOMAIN-CONTAINING PROTEIN"/>
    <property type="match status" value="1"/>
</dbReference>
<dbReference type="AlphaFoldDB" id="A0AAV9BIR8"/>
<evidence type="ECO:0000256" key="8">
    <source>
        <dbReference type="ARBA" id="ARBA00022553"/>
    </source>
</evidence>
<evidence type="ECO:0000259" key="29">
    <source>
        <dbReference type="PROSITE" id="PS50011"/>
    </source>
</evidence>
<gene>
    <name evidence="30" type="ORF">QJS04_geneDACA001656</name>
</gene>
<evidence type="ECO:0000256" key="5">
    <source>
        <dbReference type="ARBA" id="ARBA00012513"/>
    </source>
</evidence>
<dbReference type="PRINTS" id="PR00019">
    <property type="entry name" value="LEURICHRPT"/>
</dbReference>
<evidence type="ECO:0000256" key="4">
    <source>
        <dbReference type="ARBA" id="ARBA00008684"/>
    </source>
</evidence>
<evidence type="ECO:0000256" key="1">
    <source>
        <dbReference type="ARBA" id="ARBA00004162"/>
    </source>
</evidence>
<keyword evidence="12 28" id="KW-0732">Signal</keyword>
<evidence type="ECO:0000256" key="22">
    <source>
        <dbReference type="ARBA" id="ARBA00048679"/>
    </source>
</evidence>
<organism evidence="30 31">
    <name type="scientific">Acorus gramineus</name>
    <name type="common">Dwarf sweet flag</name>
    <dbReference type="NCBI Taxonomy" id="55184"/>
    <lineage>
        <taxon>Eukaryota</taxon>
        <taxon>Viridiplantae</taxon>
        <taxon>Streptophyta</taxon>
        <taxon>Embryophyta</taxon>
        <taxon>Tracheophyta</taxon>
        <taxon>Spermatophyta</taxon>
        <taxon>Magnoliopsida</taxon>
        <taxon>Liliopsida</taxon>
        <taxon>Acoraceae</taxon>
        <taxon>Acorus</taxon>
    </lineage>
</organism>